<feature type="signal peptide" evidence="2">
    <location>
        <begin position="1"/>
        <end position="26"/>
    </location>
</feature>
<dbReference type="AlphaFoldDB" id="A0A6N9NKT3"/>
<name>A0A6N9NKT3_9FLAO</name>
<reference evidence="3 4" key="1">
    <citation type="submission" date="2019-12" db="EMBL/GenBank/DDBJ databases">
        <authorList>
            <person name="Zhao J."/>
        </authorList>
    </citation>
    <scope>NUCLEOTIDE SEQUENCE [LARGE SCALE GENOMIC DNA]</scope>
    <source>
        <strain evidence="3 4">S-15</strain>
    </source>
</reference>
<keyword evidence="1" id="KW-0812">Transmembrane</keyword>
<feature type="transmembrane region" description="Helical" evidence="1">
    <location>
        <begin position="158"/>
        <end position="179"/>
    </location>
</feature>
<gene>
    <name evidence="3" type="ORF">GQN54_03855</name>
</gene>
<evidence type="ECO:0008006" key="5">
    <source>
        <dbReference type="Google" id="ProtNLM"/>
    </source>
</evidence>
<keyword evidence="4" id="KW-1185">Reference proteome</keyword>
<dbReference type="RefSeq" id="WP_160632178.1">
    <property type="nucleotide sequence ID" value="NZ_WWNE01000004.1"/>
</dbReference>
<keyword evidence="2" id="KW-0732">Signal</keyword>
<feature type="chain" id="PRO_5026775782" description="Lipoprotein" evidence="2">
    <location>
        <begin position="27"/>
        <end position="206"/>
    </location>
</feature>
<organism evidence="3 4">
    <name type="scientific">Acidiluteibacter ferrifornacis</name>
    <dbReference type="NCBI Taxonomy" id="2692424"/>
    <lineage>
        <taxon>Bacteria</taxon>
        <taxon>Pseudomonadati</taxon>
        <taxon>Bacteroidota</taxon>
        <taxon>Flavobacteriia</taxon>
        <taxon>Flavobacteriales</taxon>
        <taxon>Cryomorphaceae</taxon>
        <taxon>Acidiluteibacter</taxon>
    </lineage>
</organism>
<feature type="transmembrane region" description="Helical" evidence="1">
    <location>
        <begin position="186"/>
        <end position="204"/>
    </location>
</feature>
<comment type="caution">
    <text evidence="3">The sequence shown here is derived from an EMBL/GenBank/DDBJ whole genome shotgun (WGS) entry which is preliminary data.</text>
</comment>
<proteinExistence type="predicted"/>
<accession>A0A6N9NKT3</accession>
<protein>
    <recommendedName>
        <fullName evidence="5">Lipoprotein</fullName>
    </recommendedName>
</protein>
<evidence type="ECO:0000256" key="2">
    <source>
        <dbReference type="SAM" id="SignalP"/>
    </source>
</evidence>
<dbReference type="PROSITE" id="PS51257">
    <property type="entry name" value="PROKAR_LIPOPROTEIN"/>
    <property type="match status" value="1"/>
</dbReference>
<evidence type="ECO:0000256" key="1">
    <source>
        <dbReference type="SAM" id="Phobius"/>
    </source>
</evidence>
<evidence type="ECO:0000313" key="4">
    <source>
        <dbReference type="Proteomes" id="UP000470771"/>
    </source>
</evidence>
<keyword evidence="1" id="KW-0472">Membrane</keyword>
<keyword evidence="1" id="KW-1133">Transmembrane helix</keyword>
<dbReference type="Proteomes" id="UP000470771">
    <property type="component" value="Unassembled WGS sequence"/>
</dbReference>
<evidence type="ECO:0000313" key="3">
    <source>
        <dbReference type="EMBL" id="NBG65235.1"/>
    </source>
</evidence>
<dbReference type="EMBL" id="WWNE01000004">
    <property type="protein sequence ID" value="NBG65235.1"/>
    <property type="molecule type" value="Genomic_DNA"/>
</dbReference>
<sequence length="206" mass="22672">MKQANILNHKSTLLALIIAVVFSSCSMVKSGDVNNFNRVKYHPHLKGVKLTKTDKVERSEATELSQGDIEKYETEKLERTVIESDLIANEVSSPKLQNRKPERLKSIKLRTEKEVQHEKSKLNEFPPFLGLSGLSNWNDLMPSNGTMLATPAVDDDSAIGGLIWLLLVILLVLVILSILAELGGGVIGTLVAVLLILLILRLLGVI</sequence>